<keyword evidence="2" id="KW-1185">Reference proteome</keyword>
<comment type="caution">
    <text evidence="1">The sequence shown here is derived from an EMBL/GenBank/DDBJ whole genome shotgun (WGS) entry which is preliminary data.</text>
</comment>
<dbReference type="EMBL" id="CM044704">
    <property type="protein sequence ID" value="KAI5669505.1"/>
    <property type="molecule type" value="Genomic_DNA"/>
</dbReference>
<proteinExistence type="predicted"/>
<dbReference type="Proteomes" id="UP001060085">
    <property type="component" value="Linkage Group LG04"/>
</dbReference>
<accession>A0ACC0BA52</accession>
<protein>
    <submittedName>
        <fullName evidence="1">Uncharacterized protein</fullName>
    </submittedName>
</protein>
<gene>
    <name evidence="1" type="ORF">M9H77_19358</name>
</gene>
<reference evidence="2" key="1">
    <citation type="journal article" date="2023" name="Nat. Plants">
        <title>Single-cell RNA sequencing provides a high-resolution roadmap for understanding the multicellular compartmentation of specialized metabolism.</title>
        <authorList>
            <person name="Sun S."/>
            <person name="Shen X."/>
            <person name="Li Y."/>
            <person name="Li Y."/>
            <person name="Wang S."/>
            <person name="Li R."/>
            <person name="Zhang H."/>
            <person name="Shen G."/>
            <person name="Guo B."/>
            <person name="Wei J."/>
            <person name="Xu J."/>
            <person name="St-Pierre B."/>
            <person name="Chen S."/>
            <person name="Sun C."/>
        </authorList>
    </citation>
    <scope>NUCLEOTIDE SEQUENCE [LARGE SCALE GENOMIC DNA]</scope>
</reference>
<evidence type="ECO:0000313" key="1">
    <source>
        <dbReference type="EMBL" id="KAI5669505.1"/>
    </source>
</evidence>
<evidence type="ECO:0000313" key="2">
    <source>
        <dbReference type="Proteomes" id="UP001060085"/>
    </source>
</evidence>
<organism evidence="1 2">
    <name type="scientific">Catharanthus roseus</name>
    <name type="common">Madagascar periwinkle</name>
    <name type="synonym">Vinca rosea</name>
    <dbReference type="NCBI Taxonomy" id="4058"/>
    <lineage>
        <taxon>Eukaryota</taxon>
        <taxon>Viridiplantae</taxon>
        <taxon>Streptophyta</taxon>
        <taxon>Embryophyta</taxon>
        <taxon>Tracheophyta</taxon>
        <taxon>Spermatophyta</taxon>
        <taxon>Magnoliopsida</taxon>
        <taxon>eudicotyledons</taxon>
        <taxon>Gunneridae</taxon>
        <taxon>Pentapetalae</taxon>
        <taxon>asterids</taxon>
        <taxon>lamiids</taxon>
        <taxon>Gentianales</taxon>
        <taxon>Apocynaceae</taxon>
        <taxon>Rauvolfioideae</taxon>
        <taxon>Vinceae</taxon>
        <taxon>Catharanthinae</taxon>
        <taxon>Catharanthus</taxon>
    </lineage>
</organism>
<sequence length="300" mass="33035">MERSRSNSINIFPDNTNFVLPDDELIGLLLSADHETAYADFHDLLFGGGVIDPNSSSISALPPPAEQVTLRCGGYQPETQLPSQTVHKGEFSGRNNMNMSLPNIAQGAAHSDHECAERSGLKRSKEDHQHGGSAQADMRKVFEKIRRDNIKKKIKALQDLIPNCSKRDTASILDDAVKYIKALQNQVQMMSIRAGALFQAQYMLQANYPGLQVPQNPHYMHMIPRIGMGIHGMSSAPLYMMPFTFPGPWQSNLAASGMPMVGPTPELQQQIHSYNSFHSADSNMSMANPISASGQNQVED</sequence>
<name>A0ACC0BA52_CATRO</name>